<evidence type="ECO:0000259" key="1">
    <source>
        <dbReference type="Pfam" id="PF01425"/>
    </source>
</evidence>
<dbReference type="Pfam" id="PF01425">
    <property type="entry name" value="Amidase"/>
    <property type="match status" value="2"/>
</dbReference>
<dbReference type="PANTHER" id="PTHR46310:SF7">
    <property type="entry name" value="AMIDASE 1"/>
    <property type="match status" value="1"/>
</dbReference>
<dbReference type="NCBIfam" id="NF006169">
    <property type="entry name" value="PRK08310.1"/>
    <property type="match status" value="1"/>
</dbReference>
<sequence length="424" mass="44682">MSEAGKRLGHQAEEAAKPVSAFNRSEKEHYGAFVDRHVELSPTGSGPLDGLTFAVKDVFDIQGVISGAGNPDWLRTHEPSARTAPALEQLLAAGARLQGTTQTDELMYSLNGENAYYGTPVNPAAPGRIPGGSSSGSAVAAAAGRVDFAVGTDTGGSVRIPSAYCGLYGFRPTHGAVSAEGVIPLAASFDTVGWMSRDVSVLRRVGQALLGDNEARSGEAQPFVRFFAADEAWALPEESDRALLRQKLHAVEDLTGRVSGVPLTAEGESLADWSAAFRILQALEIWKQHGAWIERERPAFGPGIAERFAWTSTLRAADAGAEAELRRRVRRGLISLLGEDGLLVVPTAPGPAPRLGLRGPEAEAYRAKTMQLSCIAGLAGLPQVTVPVLRADGLPIGLSWIGGPGTDLRLLDRVAGIFGGEVRP</sequence>
<accession>A0A4Y6V2D6</accession>
<dbReference type="SUPFAM" id="SSF75304">
    <property type="entry name" value="Amidase signature (AS) enzymes"/>
    <property type="match status" value="1"/>
</dbReference>
<dbReference type="EC" id="3.5.1.4" evidence="2"/>
<feature type="domain" description="Amidase" evidence="1">
    <location>
        <begin position="322"/>
        <end position="411"/>
    </location>
</feature>
<dbReference type="InterPro" id="IPR023631">
    <property type="entry name" value="Amidase_dom"/>
</dbReference>
<dbReference type="Proteomes" id="UP000316968">
    <property type="component" value="Chromosome"/>
</dbReference>
<protein>
    <submittedName>
        <fullName evidence="2">Amidase</fullName>
        <ecNumber evidence="2">3.5.1.4</ecNumber>
    </submittedName>
</protein>
<dbReference type="AlphaFoldDB" id="A0A4Y6V2D6"/>
<gene>
    <name evidence="2" type="ORF">FFV09_23315</name>
</gene>
<dbReference type="Gene3D" id="3.90.1300.10">
    <property type="entry name" value="Amidase signature (AS) domain"/>
    <property type="match status" value="1"/>
</dbReference>
<keyword evidence="3" id="KW-1185">Reference proteome</keyword>
<feature type="domain" description="Amidase" evidence="1">
    <location>
        <begin position="42"/>
        <end position="223"/>
    </location>
</feature>
<dbReference type="RefSeq" id="WP_141450122.1">
    <property type="nucleotide sequence ID" value="NZ_CP041217.1"/>
</dbReference>
<dbReference type="GO" id="GO:0004040">
    <property type="term" value="F:amidase activity"/>
    <property type="evidence" value="ECO:0007669"/>
    <property type="project" value="UniProtKB-EC"/>
</dbReference>
<proteinExistence type="predicted"/>
<dbReference type="EMBL" id="CP041217">
    <property type="protein sequence ID" value="QDH23534.1"/>
    <property type="molecule type" value="Genomic_DNA"/>
</dbReference>
<keyword evidence="2" id="KW-0378">Hydrolase</keyword>
<dbReference type="PANTHER" id="PTHR46310">
    <property type="entry name" value="AMIDASE 1"/>
    <property type="match status" value="1"/>
</dbReference>
<evidence type="ECO:0000313" key="2">
    <source>
        <dbReference type="EMBL" id="QDH23534.1"/>
    </source>
</evidence>
<organism evidence="2 3">
    <name type="scientific">Saccharibacillus brassicae</name>
    <dbReference type="NCBI Taxonomy" id="2583377"/>
    <lineage>
        <taxon>Bacteria</taxon>
        <taxon>Bacillati</taxon>
        <taxon>Bacillota</taxon>
        <taxon>Bacilli</taxon>
        <taxon>Bacillales</taxon>
        <taxon>Paenibacillaceae</taxon>
        <taxon>Saccharibacillus</taxon>
    </lineage>
</organism>
<reference evidence="2 3" key="1">
    <citation type="submission" date="2019-06" db="EMBL/GenBank/DDBJ databases">
        <title>Saccharibacillus brassicae sp. nov., an endophytic bacterium isolated from Chinese cabbage seeds (Brassica pekinensis).</title>
        <authorList>
            <person name="Jiang L."/>
            <person name="Lee J."/>
            <person name="Kim S.W."/>
        </authorList>
    </citation>
    <scope>NUCLEOTIDE SEQUENCE [LARGE SCALE GENOMIC DNA]</scope>
    <source>
        <strain evidence="3">KCTC 43072 / ATSA2</strain>
    </source>
</reference>
<evidence type="ECO:0000313" key="3">
    <source>
        <dbReference type="Proteomes" id="UP000316968"/>
    </source>
</evidence>
<name>A0A4Y6V2D6_SACBS</name>
<dbReference type="OrthoDB" id="9811471at2"/>
<dbReference type="InterPro" id="IPR036928">
    <property type="entry name" value="AS_sf"/>
</dbReference>
<dbReference type="KEGG" id="saca:FFV09_23315"/>